<dbReference type="Proteomes" id="UP000224567">
    <property type="component" value="Unassembled WGS sequence"/>
</dbReference>
<evidence type="ECO:0000256" key="2">
    <source>
        <dbReference type="ARBA" id="ARBA00023277"/>
    </source>
</evidence>
<dbReference type="Gene3D" id="3.20.20.80">
    <property type="entry name" value="Glycosidases"/>
    <property type="match status" value="1"/>
</dbReference>
<dbReference type="Pfam" id="PF01373">
    <property type="entry name" value="Glyco_hydro_14"/>
    <property type="match status" value="1"/>
</dbReference>
<keyword evidence="4" id="KW-0378">Hydrolase</keyword>
<dbReference type="AlphaFoldDB" id="A0A2G2XN94"/>
<dbReference type="STRING" id="33114.A0A2G2XN94"/>
<dbReference type="EC" id="3.2.1.2" evidence="4"/>
<evidence type="ECO:0000313" key="5">
    <source>
        <dbReference type="EMBL" id="PHT58821.1"/>
    </source>
</evidence>
<evidence type="ECO:0000256" key="1">
    <source>
        <dbReference type="ARBA" id="ARBA00005652"/>
    </source>
</evidence>
<comment type="caution">
    <text evidence="5">The sequence shown here is derived from an EMBL/GenBank/DDBJ whole genome shotgun (WGS) entry which is preliminary data.</text>
</comment>
<reference evidence="5 6" key="1">
    <citation type="journal article" date="2017" name="Genome Biol.">
        <title>New reference genome sequences of hot pepper reveal the massive evolution of plant disease-resistance genes by retroduplication.</title>
        <authorList>
            <person name="Kim S."/>
            <person name="Park J."/>
            <person name="Yeom S.I."/>
            <person name="Kim Y.M."/>
            <person name="Seo E."/>
            <person name="Kim K.T."/>
            <person name="Kim M.S."/>
            <person name="Lee J.M."/>
            <person name="Cheong K."/>
            <person name="Shin H.S."/>
            <person name="Kim S.B."/>
            <person name="Han K."/>
            <person name="Lee J."/>
            <person name="Park M."/>
            <person name="Lee H.A."/>
            <person name="Lee H.Y."/>
            <person name="Lee Y."/>
            <person name="Oh S."/>
            <person name="Lee J.H."/>
            <person name="Choi E."/>
            <person name="Choi E."/>
            <person name="Lee S.E."/>
            <person name="Jeon J."/>
            <person name="Kim H."/>
            <person name="Choi G."/>
            <person name="Song H."/>
            <person name="Lee J."/>
            <person name="Lee S.C."/>
            <person name="Kwon J.K."/>
            <person name="Lee H.Y."/>
            <person name="Koo N."/>
            <person name="Hong Y."/>
            <person name="Kim R.W."/>
            <person name="Kang W.H."/>
            <person name="Huh J.H."/>
            <person name="Kang B.C."/>
            <person name="Yang T.J."/>
            <person name="Lee Y.H."/>
            <person name="Bennetzen J.L."/>
            <person name="Choi D."/>
        </authorList>
    </citation>
    <scope>NUCLEOTIDE SEQUENCE [LARGE SCALE GENOMIC DNA]</scope>
    <source>
        <strain evidence="6">cv. PBC81</strain>
    </source>
</reference>
<dbReference type="GO" id="GO:0016161">
    <property type="term" value="F:beta-amylase activity"/>
    <property type="evidence" value="ECO:0007669"/>
    <property type="project" value="UniProtKB-EC"/>
</dbReference>
<accession>A0A2G2XN94</accession>
<dbReference type="SUPFAM" id="SSF51445">
    <property type="entry name" value="(Trans)glycosidases"/>
    <property type="match status" value="1"/>
</dbReference>
<name>A0A2G2XN94_CAPBA</name>
<keyword evidence="3 4" id="KW-0624">Polysaccharide degradation</keyword>
<reference evidence="6" key="2">
    <citation type="journal article" date="2017" name="J. Anim. Genet.">
        <title>Multiple reference genome sequences of hot pepper reveal the massive evolution of plant disease resistance genes by retroduplication.</title>
        <authorList>
            <person name="Kim S."/>
            <person name="Park J."/>
            <person name="Yeom S.-I."/>
            <person name="Kim Y.-M."/>
            <person name="Seo E."/>
            <person name="Kim K.-T."/>
            <person name="Kim M.-S."/>
            <person name="Lee J.M."/>
            <person name="Cheong K."/>
            <person name="Shin H.-S."/>
            <person name="Kim S.-B."/>
            <person name="Han K."/>
            <person name="Lee J."/>
            <person name="Park M."/>
            <person name="Lee H.-A."/>
            <person name="Lee H.-Y."/>
            <person name="Lee Y."/>
            <person name="Oh S."/>
            <person name="Lee J.H."/>
            <person name="Choi E."/>
            <person name="Choi E."/>
            <person name="Lee S.E."/>
            <person name="Jeon J."/>
            <person name="Kim H."/>
            <person name="Choi G."/>
            <person name="Song H."/>
            <person name="Lee J."/>
            <person name="Lee S.-C."/>
            <person name="Kwon J.-K."/>
            <person name="Lee H.-Y."/>
            <person name="Koo N."/>
            <person name="Hong Y."/>
            <person name="Kim R.W."/>
            <person name="Kang W.-H."/>
            <person name="Huh J.H."/>
            <person name="Kang B.-C."/>
            <person name="Yang T.-J."/>
            <person name="Lee Y.-H."/>
            <person name="Bennetzen J.L."/>
            <person name="Choi D."/>
        </authorList>
    </citation>
    <scope>NUCLEOTIDE SEQUENCE [LARGE SCALE GENOMIC DNA]</scope>
    <source>
        <strain evidence="6">cv. PBC81</strain>
    </source>
</reference>
<comment type="catalytic activity">
    <reaction evidence="4">
        <text>Hydrolysis of (1-&gt;4)-alpha-D-glucosidic linkages in polysaccharides so as to remove successive maltose units from the non-reducing ends of the chains.</text>
        <dbReference type="EC" id="3.2.1.2"/>
    </reaction>
</comment>
<sequence length="534" mass="58592">MEVSVMGSSQVNFGRNDLGCREAVNCSFTKNLVVNISSSLKNSKICVGQSVKLGGKCLSRFSLKASGCSQAEPVLSKNNRNPKQTDGVKLFVGLPLDAVSNTNTVNHARAIAAGLKALKLLGVDGIELPIWWGVVEKETMGKYNWTGYLALAEMIQKLGLKLHVSLCFHASEEAKIPLPEWVSRIGETDPSIFFKNGSGQSYKDCLSFAVTDVPVLGGKTPVEVYTEFCESFKATFSPFMGTTITGISIGLGPEGELCYPSRHNPSKMNNHRGAGEFQCYDKYMLSSLTQCAESNGNPLWGLGGPHDAPGYDQQPMTSNFFKENGGSWETSYGDFFLSWYSEQLISHGSQLLSLASETFHDVPISICGKVPLVHSWYRTRSHPSELTSGFYNTANRDGYVEVVEMFAKHSCQIILPGMDLSDNHQPKESLSSPELVLAQITSSCRKHGVEILGQNSLVANAANGLEQIKKNLSGVKEMSLFTYQRMGADFFSPEHFPAFTQFVRNLNQPELDSDDQPMKEEVRVASNHLQMQAA</sequence>
<dbReference type="InterPro" id="IPR001554">
    <property type="entry name" value="Glyco_hydro_14"/>
</dbReference>
<dbReference type="EMBL" id="MLFT02000001">
    <property type="protein sequence ID" value="PHT58821.1"/>
    <property type="molecule type" value="Genomic_DNA"/>
</dbReference>
<dbReference type="GO" id="GO:0000272">
    <property type="term" value="P:polysaccharide catabolic process"/>
    <property type="evidence" value="ECO:0007669"/>
    <property type="project" value="UniProtKB-KW"/>
</dbReference>
<comment type="similarity">
    <text evidence="1 4">Belongs to the glycosyl hydrolase 14 family.</text>
</comment>
<dbReference type="PRINTS" id="PR00750">
    <property type="entry name" value="BETAAMYLASE"/>
</dbReference>
<gene>
    <name evidence="5" type="ORF">CQW23_01184</name>
</gene>
<evidence type="ECO:0000256" key="3">
    <source>
        <dbReference type="ARBA" id="ARBA00023326"/>
    </source>
</evidence>
<keyword evidence="4" id="KW-0326">Glycosidase</keyword>
<dbReference type="PANTHER" id="PTHR31352">
    <property type="entry name" value="BETA-AMYLASE 1, CHLOROPLASTIC"/>
    <property type="match status" value="1"/>
</dbReference>
<evidence type="ECO:0000256" key="4">
    <source>
        <dbReference type="RuleBase" id="RU000509"/>
    </source>
</evidence>
<protein>
    <recommendedName>
        <fullName evidence="4">Beta-amylase</fullName>
        <ecNumber evidence="4">3.2.1.2</ecNumber>
    </recommendedName>
</protein>
<keyword evidence="2 4" id="KW-0119">Carbohydrate metabolism</keyword>
<dbReference type="OrthoDB" id="1660156at2759"/>
<proteinExistence type="inferred from homology"/>
<dbReference type="InterPro" id="IPR017853">
    <property type="entry name" value="GH"/>
</dbReference>
<organism evidence="5 6">
    <name type="scientific">Capsicum baccatum</name>
    <name type="common">Peruvian pepper</name>
    <dbReference type="NCBI Taxonomy" id="33114"/>
    <lineage>
        <taxon>Eukaryota</taxon>
        <taxon>Viridiplantae</taxon>
        <taxon>Streptophyta</taxon>
        <taxon>Embryophyta</taxon>
        <taxon>Tracheophyta</taxon>
        <taxon>Spermatophyta</taxon>
        <taxon>Magnoliopsida</taxon>
        <taxon>eudicotyledons</taxon>
        <taxon>Gunneridae</taxon>
        <taxon>Pentapetalae</taxon>
        <taxon>asterids</taxon>
        <taxon>lamiids</taxon>
        <taxon>Solanales</taxon>
        <taxon>Solanaceae</taxon>
        <taxon>Solanoideae</taxon>
        <taxon>Capsiceae</taxon>
        <taxon>Capsicum</taxon>
    </lineage>
</organism>
<evidence type="ECO:0000313" key="6">
    <source>
        <dbReference type="Proteomes" id="UP000224567"/>
    </source>
</evidence>
<keyword evidence="6" id="KW-1185">Reference proteome</keyword>
<dbReference type="PANTHER" id="PTHR31352:SF3">
    <property type="entry name" value="INACTIVE BETA-AMYLASE 9"/>
    <property type="match status" value="1"/>
</dbReference>